<dbReference type="InterPro" id="IPR005064">
    <property type="entry name" value="BUG"/>
</dbReference>
<evidence type="ECO:0000313" key="4">
    <source>
        <dbReference type="Proteomes" id="UP001595629"/>
    </source>
</evidence>
<organism evidence="3 4">
    <name type="scientific">Lutimaribacter marinistellae</name>
    <dbReference type="NCBI Taxonomy" id="1820329"/>
    <lineage>
        <taxon>Bacteria</taxon>
        <taxon>Pseudomonadati</taxon>
        <taxon>Pseudomonadota</taxon>
        <taxon>Alphaproteobacteria</taxon>
        <taxon>Rhodobacterales</taxon>
        <taxon>Roseobacteraceae</taxon>
        <taxon>Lutimaribacter</taxon>
    </lineage>
</organism>
<keyword evidence="2" id="KW-0732">Signal</keyword>
<protein>
    <submittedName>
        <fullName evidence="3">Tripartite tricarboxylate transporter substrate binding protein</fullName>
    </submittedName>
</protein>
<dbReference type="EMBL" id="JBHRXI010000002">
    <property type="protein sequence ID" value="MFC3612805.1"/>
    <property type="molecule type" value="Genomic_DNA"/>
</dbReference>
<proteinExistence type="inferred from homology"/>
<dbReference type="InterPro" id="IPR042100">
    <property type="entry name" value="Bug_dom1"/>
</dbReference>
<gene>
    <name evidence="3" type="ORF">ACFORG_03445</name>
</gene>
<dbReference type="Proteomes" id="UP001595629">
    <property type="component" value="Unassembled WGS sequence"/>
</dbReference>
<comment type="similarity">
    <text evidence="1">Belongs to the UPF0065 (bug) family.</text>
</comment>
<dbReference type="RefSeq" id="WP_386733996.1">
    <property type="nucleotide sequence ID" value="NZ_JBHRXI010000002.1"/>
</dbReference>
<comment type="caution">
    <text evidence="3">The sequence shown here is derived from an EMBL/GenBank/DDBJ whole genome shotgun (WGS) entry which is preliminary data.</text>
</comment>
<reference evidence="4" key="1">
    <citation type="journal article" date="2019" name="Int. J. Syst. Evol. Microbiol.">
        <title>The Global Catalogue of Microorganisms (GCM) 10K type strain sequencing project: providing services to taxonomists for standard genome sequencing and annotation.</title>
        <authorList>
            <consortium name="The Broad Institute Genomics Platform"/>
            <consortium name="The Broad Institute Genome Sequencing Center for Infectious Disease"/>
            <person name="Wu L."/>
            <person name="Ma J."/>
        </authorList>
    </citation>
    <scope>NUCLEOTIDE SEQUENCE [LARGE SCALE GENOMIC DNA]</scope>
    <source>
        <strain evidence="4">KCTC 42911</strain>
    </source>
</reference>
<dbReference type="PANTHER" id="PTHR42928:SF5">
    <property type="entry name" value="BLR1237 PROTEIN"/>
    <property type="match status" value="1"/>
</dbReference>
<feature type="chain" id="PRO_5047184882" evidence="2">
    <location>
        <begin position="21"/>
        <end position="328"/>
    </location>
</feature>
<name>A0ABV7TG78_9RHOB</name>
<dbReference type="PIRSF" id="PIRSF017082">
    <property type="entry name" value="YflP"/>
    <property type="match status" value="1"/>
</dbReference>
<evidence type="ECO:0000313" key="3">
    <source>
        <dbReference type="EMBL" id="MFC3612805.1"/>
    </source>
</evidence>
<evidence type="ECO:0000256" key="2">
    <source>
        <dbReference type="SAM" id="SignalP"/>
    </source>
</evidence>
<keyword evidence="4" id="KW-1185">Reference proteome</keyword>
<dbReference type="Gene3D" id="3.40.190.150">
    <property type="entry name" value="Bordetella uptake gene, domain 1"/>
    <property type="match status" value="1"/>
</dbReference>
<dbReference type="PANTHER" id="PTHR42928">
    <property type="entry name" value="TRICARBOXYLATE-BINDING PROTEIN"/>
    <property type="match status" value="1"/>
</dbReference>
<dbReference type="Pfam" id="PF03401">
    <property type="entry name" value="TctC"/>
    <property type="match status" value="1"/>
</dbReference>
<dbReference type="CDD" id="cd07012">
    <property type="entry name" value="PBP2_Bug_TTT"/>
    <property type="match status" value="1"/>
</dbReference>
<accession>A0ABV7TG78</accession>
<feature type="signal peptide" evidence="2">
    <location>
        <begin position="1"/>
        <end position="20"/>
    </location>
</feature>
<dbReference type="SUPFAM" id="SSF53850">
    <property type="entry name" value="Periplasmic binding protein-like II"/>
    <property type="match status" value="1"/>
</dbReference>
<sequence length="328" mass="34817">MTIRNSIRAGIAGLALAATAAVTAGAQDYPAKDITHIMPWSAGGGTDTVMRTFLQYAEEPLGVGIRTQNVTGAQSGVGTLRLMKSRPDGYTIGSLTWDSMITVPYKNLVPGYDMSQLSYLANVTLYPTVLAVNADTGWETLDDFIAAAKEAPGDVTISNSGIAGIWHLHALDMADQIGVELNHVPFPNGSAEQREALISGENDAGSLSYATVAGAHDAGQVNVLAVMGDKRDPSLPDVPTFKELGYDVVWGGMRVLAVPADTPDDIKQTLTEGFKAAFDNPEFQEKASATGMNAYWMDGAETEAFVQKTRERATAMLDKLKADGVIGE</sequence>
<dbReference type="Gene3D" id="3.40.190.10">
    <property type="entry name" value="Periplasmic binding protein-like II"/>
    <property type="match status" value="1"/>
</dbReference>
<evidence type="ECO:0000256" key="1">
    <source>
        <dbReference type="ARBA" id="ARBA00006987"/>
    </source>
</evidence>